<dbReference type="AlphaFoldDB" id="A0AAD4I1F3"/>
<gene>
    <name evidence="1" type="ORF">NEMBOFW57_002068</name>
</gene>
<dbReference type="Proteomes" id="UP001197093">
    <property type="component" value="Unassembled WGS sequence"/>
</dbReference>
<keyword evidence="2" id="KW-1185">Reference proteome</keyword>
<sequence length="73" mass="8293">MVQGSTPTYRLRADLLEDYLRTQFPGHTAFNVQLSADGKQLYTFDTPSALTQAQQVEIDENVRLKPEDDMGFL</sequence>
<evidence type="ECO:0000313" key="2">
    <source>
        <dbReference type="Proteomes" id="UP001197093"/>
    </source>
</evidence>
<name>A0AAD4I1F3_9PEZI</name>
<comment type="caution">
    <text evidence="1">The sequence shown here is derived from an EMBL/GenBank/DDBJ whole genome shotgun (WGS) entry which is preliminary data.</text>
</comment>
<organism evidence="1 2">
    <name type="scientific">Staphylotrichum longicolle</name>
    <dbReference type="NCBI Taxonomy" id="669026"/>
    <lineage>
        <taxon>Eukaryota</taxon>
        <taxon>Fungi</taxon>
        <taxon>Dikarya</taxon>
        <taxon>Ascomycota</taxon>
        <taxon>Pezizomycotina</taxon>
        <taxon>Sordariomycetes</taxon>
        <taxon>Sordariomycetidae</taxon>
        <taxon>Sordariales</taxon>
        <taxon>Chaetomiaceae</taxon>
        <taxon>Staphylotrichum</taxon>
    </lineage>
</organism>
<evidence type="ECO:0000313" key="1">
    <source>
        <dbReference type="EMBL" id="KAG7292037.1"/>
    </source>
</evidence>
<accession>A0AAD4I1F3</accession>
<protein>
    <submittedName>
        <fullName evidence="1">Uncharacterized protein</fullName>
    </submittedName>
</protein>
<reference evidence="1" key="1">
    <citation type="submission" date="2023-02" db="EMBL/GenBank/DDBJ databases">
        <authorList>
            <person name="Palmer J.M."/>
        </authorList>
    </citation>
    <scope>NUCLEOTIDE SEQUENCE</scope>
    <source>
        <strain evidence="1">FW57</strain>
    </source>
</reference>
<proteinExistence type="predicted"/>
<dbReference type="EMBL" id="JAHCVI010000001">
    <property type="protein sequence ID" value="KAG7292037.1"/>
    <property type="molecule type" value="Genomic_DNA"/>
</dbReference>